<keyword evidence="1" id="KW-0812">Transmembrane</keyword>
<proteinExistence type="predicted"/>
<dbReference type="AlphaFoldDB" id="A0A8H7SMH2"/>
<evidence type="ECO:0000313" key="2">
    <source>
        <dbReference type="EMBL" id="KAG2231150.1"/>
    </source>
</evidence>
<evidence type="ECO:0000313" key="3">
    <source>
        <dbReference type="Proteomes" id="UP000613177"/>
    </source>
</evidence>
<accession>A0A8H7SMH2</accession>
<keyword evidence="3" id="KW-1185">Reference proteome</keyword>
<gene>
    <name evidence="2" type="ORF">INT48_003358</name>
</gene>
<organism evidence="2 3">
    <name type="scientific">Thamnidium elegans</name>
    <dbReference type="NCBI Taxonomy" id="101142"/>
    <lineage>
        <taxon>Eukaryota</taxon>
        <taxon>Fungi</taxon>
        <taxon>Fungi incertae sedis</taxon>
        <taxon>Mucoromycota</taxon>
        <taxon>Mucoromycotina</taxon>
        <taxon>Mucoromycetes</taxon>
        <taxon>Mucorales</taxon>
        <taxon>Mucorineae</taxon>
        <taxon>Mucoraceae</taxon>
        <taxon>Thamnidium</taxon>
    </lineage>
</organism>
<comment type="caution">
    <text evidence="2">The sequence shown here is derived from an EMBL/GenBank/DDBJ whole genome shotgun (WGS) entry which is preliminary data.</text>
</comment>
<sequence>MPLLPTTTEECQRIECYKNRVFKSKYRRQVCLFVFLIIIFSVQSGYHQDIYNSIFSDAPVQATKTVQDLVTTSDILAFNQNQMSSQVNLGCSVKPSIPYDGLSKFEFNPSQFPELSVKQKANQHRGKSISISGGETTVLEDKHISKVIVEFDLKFNNKELQDVYWIEKEESAENGLYALTIRSDGSYIENACVTIDITIRVPNAKSLEVLDISLANSGVTLKKGLTFDQVAVAVANGYVDFSEGITSGQTAFVVANGHVSGVIDTLSDELHVSIANGHTDIAIKSIKPLTQDTVIPLDLRTSNGHINLKVPSNFDSTFSLKSYTGRRTVESSVPQKIHRKSNRWGETSGYYGNNEHTKNSIRLSVSNGSLQLTY</sequence>
<feature type="non-terminal residue" evidence="2">
    <location>
        <position position="1"/>
    </location>
</feature>
<protein>
    <recommendedName>
        <fullName evidence="4">Adhesin domain-containing protein</fullName>
    </recommendedName>
</protein>
<feature type="transmembrane region" description="Helical" evidence="1">
    <location>
        <begin position="30"/>
        <end position="46"/>
    </location>
</feature>
<keyword evidence="1" id="KW-1133">Transmembrane helix</keyword>
<dbReference type="EMBL" id="JAEPRE010000165">
    <property type="protein sequence ID" value="KAG2231150.1"/>
    <property type="molecule type" value="Genomic_DNA"/>
</dbReference>
<name>A0A8H7SMH2_9FUNG</name>
<reference evidence="2" key="1">
    <citation type="submission" date="2021-01" db="EMBL/GenBank/DDBJ databases">
        <title>Metabolic potential, ecology and presence of endohyphal bacteria is reflected in genomic diversity of Mucoromycotina.</title>
        <authorList>
            <person name="Muszewska A."/>
            <person name="Okrasinska A."/>
            <person name="Steczkiewicz K."/>
            <person name="Drgas O."/>
            <person name="Orlowska M."/>
            <person name="Perlinska-Lenart U."/>
            <person name="Aleksandrzak-Piekarczyk T."/>
            <person name="Szatraj K."/>
            <person name="Zielenkiewicz U."/>
            <person name="Pilsyk S."/>
            <person name="Malc E."/>
            <person name="Mieczkowski P."/>
            <person name="Kruszewska J.S."/>
            <person name="Biernat P."/>
            <person name="Pawlowska J."/>
        </authorList>
    </citation>
    <scope>NUCLEOTIDE SEQUENCE</scope>
    <source>
        <strain evidence="2">WA0000018081</strain>
    </source>
</reference>
<evidence type="ECO:0000256" key="1">
    <source>
        <dbReference type="SAM" id="Phobius"/>
    </source>
</evidence>
<dbReference type="Proteomes" id="UP000613177">
    <property type="component" value="Unassembled WGS sequence"/>
</dbReference>
<keyword evidence="1" id="KW-0472">Membrane</keyword>
<evidence type="ECO:0008006" key="4">
    <source>
        <dbReference type="Google" id="ProtNLM"/>
    </source>
</evidence>